<dbReference type="GO" id="GO:0022857">
    <property type="term" value="F:transmembrane transporter activity"/>
    <property type="evidence" value="ECO:0007669"/>
    <property type="project" value="InterPro"/>
</dbReference>
<feature type="transmembrane region" description="Helical" evidence="8">
    <location>
        <begin position="293"/>
        <end position="311"/>
    </location>
</feature>
<reference evidence="10" key="1">
    <citation type="submission" date="2016-10" db="EMBL/GenBank/DDBJ databases">
        <authorList>
            <person name="Varghese N."/>
            <person name="Submissions S."/>
        </authorList>
    </citation>
    <scope>NUCLEOTIDE SEQUENCE [LARGE SCALE GENOMIC DNA]</scope>
    <source>
        <strain evidence="10">DSM 21424</strain>
    </source>
</reference>
<dbReference type="Gene3D" id="1.10.3470.10">
    <property type="entry name" value="ABC transporter involved in vitamin B12 uptake, BtuC"/>
    <property type="match status" value="1"/>
</dbReference>
<protein>
    <submittedName>
        <fullName evidence="9">Iron complex transport system permease protein</fullName>
    </submittedName>
</protein>
<sequence length="318" mass="33209">MIPARLVWPAAALLALAAGSLFTGVVDLGPGALRDPEALRLIWISRWPRTLAVLLTGASMAVAGLILQMLARNRFVEPATAGTGQAAALGILGVTLLWPGAPLWAQMGLSSLAALVGSVVFLALIRQLPPTRPLLVPLVALIYGGILGAGVDAIGWQFDLLQYVAIWTNGEFSGVMRGRYELLWLTGALTLLAYLYADRFTIAGLGRDAATGLGLNHGRVVAAGLLIVSIATAVTVVTIGTIPFVGLVVPNIVSRMAGDNLRATLPGTAAFGAGLVLACDIAARLLRHPYETPVGTIFGVVGAALFLWLLHAKPRHAR</sequence>
<dbReference type="PANTHER" id="PTHR30472:SF27">
    <property type="entry name" value="PETROBACTIN IMPORT SYSTEM PERMEASE PROTEIN YCLN"/>
    <property type="match status" value="1"/>
</dbReference>
<evidence type="ECO:0000256" key="6">
    <source>
        <dbReference type="ARBA" id="ARBA00022989"/>
    </source>
</evidence>
<keyword evidence="4" id="KW-1003">Cell membrane</keyword>
<keyword evidence="5 8" id="KW-0812">Transmembrane</keyword>
<proteinExistence type="inferred from homology"/>
<evidence type="ECO:0000256" key="4">
    <source>
        <dbReference type="ARBA" id="ARBA00022475"/>
    </source>
</evidence>
<evidence type="ECO:0000313" key="9">
    <source>
        <dbReference type="EMBL" id="SDE82185.1"/>
    </source>
</evidence>
<feature type="transmembrane region" description="Helical" evidence="8">
    <location>
        <begin position="104"/>
        <end position="125"/>
    </location>
</feature>
<dbReference type="InterPro" id="IPR000522">
    <property type="entry name" value="ABC_transptr_permease_BtuC"/>
</dbReference>
<dbReference type="OrthoDB" id="9811975at2"/>
<comment type="subcellular location">
    <subcellularLocation>
        <location evidence="1">Cell membrane</location>
        <topology evidence="1">Multi-pass membrane protein</topology>
    </subcellularLocation>
</comment>
<keyword evidence="7 8" id="KW-0472">Membrane</keyword>
<dbReference type="GO" id="GO:0005886">
    <property type="term" value="C:plasma membrane"/>
    <property type="evidence" value="ECO:0007669"/>
    <property type="project" value="UniProtKB-SubCell"/>
</dbReference>
<feature type="transmembrane region" description="Helical" evidence="8">
    <location>
        <begin position="134"/>
        <end position="158"/>
    </location>
</feature>
<dbReference type="STRING" id="521013.SAMN04488567_2681"/>
<dbReference type="PANTHER" id="PTHR30472">
    <property type="entry name" value="FERRIC ENTEROBACTIN TRANSPORT SYSTEM PERMEASE PROTEIN"/>
    <property type="match status" value="1"/>
</dbReference>
<keyword evidence="3" id="KW-0813">Transport</keyword>
<feature type="transmembrane region" description="Helical" evidence="8">
    <location>
        <begin position="79"/>
        <end position="98"/>
    </location>
</feature>
<feature type="transmembrane region" description="Helical" evidence="8">
    <location>
        <begin position="47"/>
        <end position="67"/>
    </location>
</feature>
<gene>
    <name evidence="9" type="ORF">SAMN04488567_2681</name>
</gene>
<dbReference type="AlphaFoldDB" id="A0A1G7G2A6"/>
<dbReference type="SUPFAM" id="SSF81345">
    <property type="entry name" value="ABC transporter involved in vitamin B12 uptake, BtuC"/>
    <property type="match status" value="1"/>
</dbReference>
<keyword evidence="6 8" id="KW-1133">Transmembrane helix</keyword>
<keyword evidence="10" id="KW-1185">Reference proteome</keyword>
<evidence type="ECO:0000256" key="5">
    <source>
        <dbReference type="ARBA" id="ARBA00022692"/>
    </source>
</evidence>
<dbReference type="Pfam" id="PF01032">
    <property type="entry name" value="FecCD"/>
    <property type="match status" value="1"/>
</dbReference>
<dbReference type="Proteomes" id="UP000198922">
    <property type="component" value="Unassembled WGS sequence"/>
</dbReference>
<feature type="transmembrane region" description="Helical" evidence="8">
    <location>
        <begin position="218"/>
        <end position="245"/>
    </location>
</feature>
<comment type="similarity">
    <text evidence="2">Belongs to the binding-protein-dependent transport system permease family. FecCD subfamily.</text>
</comment>
<evidence type="ECO:0000256" key="3">
    <source>
        <dbReference type="ARBA" id="ARBA00022448"/>
    </source>
</evidence>
<feature type="transmembrane region" description="Helical" evidence="8">
    <location>
        <begin position="265"/>
        <end position="286"/>
    </location>
</feature>
<evidence type="ECO:0000256" key="1">
    <source>
        <dbReference type="ARBA" id="ARBA00004651"/>
    </source>
</evidence>
<evidence type="ECO:0000256" key="2">
    <source>
        <dbReference type="ARBA" id="ARBA00007935"/>
    </source>
</evidence>
<evidence type="ECO:0000313" key="10">
    <source>
        <dbReference type="Proteomes" id="UP000198922"/>
    </source>
</evidence>
<evidence type="ECO:0000256" key="7">
    <source>
        <dbReference type="ARBA" id="ARBA00023136"/>
    </source>
</evidence>
<evidence type="ECO:0000256" key="8">
    <source>
        <dbReference type="SAM" id="Phobius"/>
    </source>
</evidence>
<dbReference type="GO" id="GO:0033214">
    <property type="term" value="P:siderophore-iron import into cell"/>
    <property type="evidence" value="ECO:0007669"/>
    <property type="project" value="TreeGrafter"/>
</dbReference>
<feature type="transmembrane region" description="Helical" evidence="8">
    <location>
        <begin position="178"/>
        <end position="197"/>
    </location>
</feature>
<accession>A0A1G7G2A6</accession>
<name>A0A1G7G2A6_9RHOB</name>
<dbReference type="InterPro" id="IPR037294">
    <property type="entry name" value="ABC_BtuC-like"/>
</dbReference>
<dbReference type="CDD" id="cd06550">
    <property type="entry name" value="TM_ABC_iron-siderophores_like"/>
    <property type="match status" value="1"/>
</dbReference>
<dbReference type="EMBL" id="FNAT01000004">
    <property type="protein sequence ID" value="SDE82185.1"/>
    <property type="molecule type" value="Genomic_DNA"/>
</dbReference>
<organism evidence="9 10">
    <name type="scientific">Limimaricola pyoseonensis</name>
    <dbReference type="NCBI Taxonomy" id="521013"/>
    <lineage>
        <taxon>Bacteria</taxon>
        <taxon>Pseudomonadati</taxon>
        <taxon>Pseudomonadota</taxon>
        <taxon>Alphaproteobacteria</taxon>
        <taxon>Rhodobacterales</taxon>
        <taxon>Paracoccaceae</taxon>
        <taxon>Limimaricola</taxon>
    </lineage>
</organism>